<evidence type="ECO:0000313" key="9">
    <source>
        <dbReference type="Proteomes" id="UP000216411"/>
    </source>
</evidence>
<keyword evidence="4 6" id="KW-1133">Transmembrane helix</keyword>
<reference evidence="8 9" key="1">
    <citation type="journal article" date="2017" name="Genome Announc.">
        <title>Draft Genome Sequence of a Sporulating and Motile Strain of Lachnotalea glycerini Isolated from Water in Quebec City, Canada.</title>
        <authorList>
            <person name="Maheux A.F."/>
            <person name="Boudreau D.K."/>
            <person name="Berube E."/>
            <person name="Boissinot M."/>
            <person name="Raymond F."/>
            <person name="Brodeur S."/>
            <person name="Corbeil J."/>
            <person name="Isabel S."/>
            <person name="Omar R.F."/>
            <person name="Bergeron M.G."/>
        </authorList>
    </citation>
    <scope>NUCLEOTIDE SEQUENCE [LARGE SCALE GENOMIC DNA]</scope>
    <source>
        <strain evidence="8 9">CCRI-19302</strain>
    </source>
</reference>
<gene>
    <name evidence="8" type="ORF">CG710_001545</name>
</gene>
<evidence type="ECO:0000256" key="6">
    <source>
        <dbReference type="SAM" id="Phobius"/>
    </source>
</evidence>
<dbReference type="PANTHER" id="PTHR30287">
    <property type="entry name" value="MEMBRANE COMPONENT OF PREDICTED ABC SUPERFAMILY METABOLITE UPTAKE TRANSPORTER"/>
    <property type="match status" value="1"/>
</dbReference>
<evidence type="ECO:0000256" key="3">
    <source>
        <dbReference type="ARBA" id="ARBA00022692"/>
    </source>
</evidence>
<keyword evidence="2" id="KW-1003">Cell membrane</keyword>
<dbReference type="PANTHER" id="PTHR30287:SF2">
    <property type="entry name" value="BLL1001 PROTEIN"/>
    <property type="match status" value="1"/>
</dbReference>
<protein>
    <recommendedName>
        <fullName evidence="7">ABC3 transporter permease C-terminal domain-containing protein</fullName>
    </recommendedName>
</protein>
<feature type="transmembrane region" description="Helical" evidence="6">
    <location>
        <begin position="331"/>
        <end position="361"/>
    </location>
</feature>
<feature type="transmembrane region" description="Helical" evidence="6">
    <location>
        <begin position="16"/>
        <end position="39"/>
    </location>
</feature>
<feature type="transmembrane region" description="Helical" evidence="6">
    <location>
        <begin position="497"/>
        <end position="522"/>
    </location>
</feature>
<name>A0A371JKH2_9FIRM</name>
<proteinExistence type="predicted"/>
<dbReference type="Proteomes" id="UP000216411">
    <property type="component" value="Unassembled WGS sequence"/>
</dbReference>
<sequence length="837" mass="94711">MLKLLKIFFRNAKKQYIMIFLTILGFIVSISLLTVIQMVTVGRGSYANNHGKILNHGDLSIDFTFDKVKDINNQQNARIQLLDYLKTLQRIDYTYESIYRNQGNFCYVNSEAYVSESPILRFIDIDDISFFTQEISDTLSTDEVVLARNLTNRMPANIGDNIYISPGSEVFPLQLKIAKIVSDNEVFIQKAVESSYIFLDRLVLFNYLQISDESLQKFGYTKDTYLLLLPTVFYINGDENILTDIQNKAKLICESNGINANYFSFNRPEEAVAQVKNIYGNNMDSILSIFTILSFLLSCCSIMYLVYMILFNDILDINILKIYGLSTLKCAILVFLEVLLIILPAIILGVFSGFFTMQFVVSGTSLYGIMDLGIMELLISIRNIVIIAISSIALITTPIVLWANKLQIVEILRKNNSGILKKKQVFLIAILIAGWVLFVFSFIMDFKITFKLLGIIFTVILITFILSLLIIMCISIFKLKGLCALSLKFVRKSKLKVALLTIPVSLSILCIFVVVTCNYTLLNQADKAIMDTKGYNMQIMTTNDGSDFLEQYLLELGVDSFFSKYDKACTITEINNITNKVETSISYYEKLPATEDMKALSKGIIVDAKLAYNANLKVGDIVKLETIYGTTETVVSSIYYSGIKSDFAIAIYNTTEQIEVTEKGLKNYYLLLNEDEKKQLKEFVDTNSNMIIVSPGKMIFGMAVLFLNNKFLINLLTFYFLFGSVIVVMYCTMIIYKGRLSAFYVYKAYGATRNILNRIVLLECTFMGIIISICGFILAIVITFLISQYSLPIGTNVPLLILIVVLANVIMYLSARVSLHALRLKDISIADMLRKQE</sequence>
<feature type="transmembrane region" description="Helical" evidence="6">
    <location>
        <begin position="797"/>
        <end position="815"/>
    </location>
</feature>
<feature type="domain" description="ABC3 transporter permease C-terminal" evidence="7">
    <location>
        <begin position="715"/>
        <end position="815"/>
    </location>
</feature>
<feature type="transmembrane region" description="Helical" evidence="6">
    <location>
        <begin position="450"/>
        <end position="477"/>
    </location>
</feature>
<keyword evidence="9" id="KW-1185">Reference proteome</keyword>
<accession>A0A371JKH2</accession>
<evidence type="ECO:0000256" key="5">
    <source>
        <dbReference type="ARBA" id="ARBA00023136"/>
    </source>
</evidence>
<keyword evidence="3 6" id="KW-0812">Transmembrane</keyword>
<feature type="transmembrane region" description="Helical" evidence="6">
    <location>
        <begin position="759"/>
        <end position="785"/>
    </location>
</feature>
<organism evidence="8 9">
    <name type="scientific">Lachnotalea glycerini</name>
    <dbReference type="NCBI Taxonomy" id="1763509"/>
    <lineage>
        <taxon>Bacteria</taxon>
        <taxon>Bacillati</taxon>
        <taxon>Bacillota</taxon>
        <taxon>Clostridia</taxon>
        <taxon>Lachnospirales</taxon>
        <taxon>Lachnospiraceae</taxon>
        <taxon>Lachnotalea</taxon>
    </lineage>
</organism>
<evidence type="ECO:0000256" key="1">
    <source>
        <dbReference type="ARBA" id="ARBA00004651"/>
    </source>
</evidence>
<evidence type="ECO:0000256" key="4">
    <source>
        <dbReference type="ARBA" id="ARBA00022989"/>
    </source>
</evidence>
<dbReference type="GO" id="GO:0005886">
    <property type="term" value="C:plasma membrane"/>
    <property type="evidence" value="ECO:0007669"/>
    <property type="project" value="UniProtKB-SubCell"/>
</dbReference>
<feature type="transmembrane region" description="Helical" evidence="6">
    <location>
        <begin position="381"/>
        <end position="404"/>
    </location>
</feature>
<dbReference type="InterPro" id="IPR038766">
    <property type="entry name" value="Membrane_comp_ABC_pdt"/>
</dbReference>
<comment type="subcellular location">
    <subcellularLocation>
        <location evidence="1">Cell membrane</location>
        <topology evidence="1">Multi-pass membrane protein</topology>
    </subcellularLocation>
</comment>
<dbReference type="AlphaFoldDB" id="A0A371JKH2"/>
<feature type="transmembrane region" description="Helical" evidence="6">
    <location>
        <begin position="716"/>
        <end position="738"/>
    </location>
</feature>
<dbReference type="Pfam" id="PF02687">
    <property type="entry name" value="FtsX"/>
    <property type="match status" value="1"/>
</dbReference>
<comment type="caution">
    <text evidence="8">The sequence shown here is derived from an EMBL/GenBank/DDBJ whole genome shotgun (WGS) entry which is preliminary data.</text>
</comment>
<dbReference type="EMBL" id="NOKA02000001">
    <property type="protein sequence ID" value="RDY33235.1"/>
    <property type="molecule type" value="Genomic_DNA"/>
</dbReference>
<dbReference type="RefSeq" id="WP_094377007.1">
    <property type="nucleotide sequence ID" value="NZ_NOKA02000001.1"/>
</dbReference>
<evidence type="ECO:0000259" key="7">
    <source>
        <dbReference type="Pfam" id="PF02687"/>
    </source>
</evidence>
<feature type="transmembrane region" description="Helical" evidence="6">
    <location>
        <begin position="286"/>
        <end position="310"/>
    </location>
</feature>
<evidence type="ECO:0000313" key="8">
    <source>
        <dbReference type="EMBL" id="RDY33235.1"/>
    </source>
</evidence>
<keyword evidence="5 6" id="KW-0472">Membrane</keyword>
<evidence type="ECO:0000256" key="2">
    <source>
        <dbReference type="ARBA" id="ARBA00022475"/>
    </source>
</evidence>
<dbReference type="InterPro" id="IPR003838">
    <property type="entry name" value="ABC3_permease_C"/>
</dbReference>
<feature type="transmembrane region" description="Helical" evidence="6">
    <location>
        <begin position="425"/>
        <end position="444"/>
    </location>
</feature>